<name>A0A7W9GUK6_9ACTN</name>
<evidence type="ECO:0000313" key="2">
    <source>
        <dbReference type="EMBL" id="MBB5790325.1"/>
    </source>
</evidence>
<gene>
    <name evidence="2" type="ORF">HD601_004900</name>
</gene>
<evidence type="ECO:0000313" key="3">
    <source>
        <dbReference type="Proteomes" id="UP000542813"/>
    </source>
</evidence>
<evidence type="ECO:0000259" key="1">
    <source>
        <dbReference type="Pfam" id="PF12706"/>
    </source>
</evidence>
<dbReference type="Pfam" id="PF12706">
    <property type="entry name" value="Lactamase_B_2"/>
    <property type="match status" value="1"/>
</dbReference>
<organism evidence="2 3">
    <name type="scientific">Jiangella mangrovi</name>
    <dbReference type="NCBI Taxonomy" id="1524084"/>
    <lineage>
        <taxon>Bacteria</taxon>
        <taxon>Bacillati</taxon>
        <taxon>Actinomycetota</taxon>
        <taxon>Actinomycetes</taxon>
        <taxon>Jiangellales</taxon>
        <taxon>Jiangellaceae</taxon>
        <taxon>Jiangella</taxon>
    </lineage>
</organism>
<protein>
    <submittedName>
        <fullName evidence="2">Ribonuclease BN (tRNA processing enzyme)</fullName>
    </submittedName>
</protein>
<dbReference type="AlphaFoldDB" id="A0A7W9GUK6"/>
<dbReference type="InterPro" id="IPR001279">
    <property type="entry name" value="Metallo-B-lactamas"/>
</dbReference>
<dbReference type="InterPro" id="IPR036866">
    <property type="entry name" value="RibonucZ/Hydroxyglut_hydro"/>
</dbReference>
<accession>A0A7W9GUK6</accession>
<proteinExistence type="predicted"/>
<reference evidence="2 3" key="1">
    <citation type="submission" date="2020-08" db="EMBL/GenBank/DDBJ databases">
        <title>Sequencing the genomes of 1000 actinobacteria strains.</title>
        <authorList>
            <person name="Klenk H.-P."/>
        </authorList>
    </citation>
    <scope>NUCLEOTIDE SEQUENCE [LARGE SCALE GENOMIC DNA]</scope>
    <source>
        <strain evidence="2 3">DSM 102122</strain>
    </source>
</reference>
<keyword evidence="3" id="KW-1185">Reference proteome</keyword>
<dbReference type="Proteomes" id="UP000542813">
    <property type="component" value="Unassembled WGS sequence"/>
</dbReference>
<dbReference type="EMBL" id="JACHMM010000001">
    <property type="protein sequence ID" value="MBB5790325.1"/>
    <property type="molecule type" value="Genomic_DNA"/>
</dbReference>
<dbReference type="SUPFAM" id="SSF56281">
    <property type="entry name" value="Metallo-hydrolase/oxidoreductase"/>
    <property type="match status" value="1"/>
</dbReference>
<comment type="caution">
    <text evidence="2">The sequence shown here is derived from an EMBL/GenBank/DDBJ whole genome shotgun (WGS) entry which is preliminary data.</text>
</comment>
<dbReference type="RefSeq" id="WP_184826306.1">
    <property type="nucleotide sequence ID" value="NZ_JACHMM010000001.1"/>
</dbReference>
<dbReference type="Gene3D" id="3.60.15.10">
    <property type="entry name" value="Ribonuclease Z/Hydroxyacylglutathione hydrolase-like"/>
    <property type="match status" value="1"/>
</dbReference>
<feature type="domain" description="Metallo-beta-lactamase" evidence="1">
    <location>
        <begin position="19"/>
        <end position="116"/>
    </location>
</feature>
<sequence length="150" mass="16172">MRPAAETRFGRVFDIEEYDDATTVHVGDLELSFAETQHSELCFAARVTDGRASLVYSGDAGLTGGLVEHCKDADLVLLEATYTRDLPAHEAPRHLSARDAGELAQRAGADRLVLCHLGSDDADNVERLRIAAARFGGVTDIATENATFVL</sequence>